<organism evidence="2 3">
    <name type="scientific">Acer yangbiense</name>
    <dbReference type="NCBI Taxonomy" id="1000413"/>
    <lineage>
        <taxon>Eukaryota</taxon>
        <taxon>Viridiplantae</taxon>
        <taxon>Streptophyta</taxon>
        <taxon>Embryophyta</taxon>
        <taxon>Tracheophyta</taxon>
        <taxon>Spermatophyta</taxon>
        <taxon>Magnoliopsida</taxon>
        <taxon>eudicotyledons</taxon>
        <taxon>Gunneridae</taxon>
        <taxon>Pentapetalae</taxon>
        <taxon>rosids</taxon>
        <taxon>malvids</taxon>
        <taxon>Sapindales</taxon>
        <taxon>Sapindaceae</taxon>
        <taxon>Hippocastanoideae</taxon>
        <taxon>Acereae</taxon>
        <taxon>Acer</taxon>
    </lineage>
</organism>
<dbReference type="InterPro" id="IPR002156">
    <property type="entry name" value="RNaseH_domain"/>
</dbReference>
<dbReference type="GO" id="GO:0004523">
    <property type="term" value="F:RNA-DNA hybrid ribonuclease activity"/>
    <property type="evidence" value="ECO:0007669"/>
    <property type="project" value="InterPro"/>
</dbReference>
<evidence type="ECO:0000313" key="2">
    <source>
        <dbReference type="EMBL" id="TXG57006.1"/>
    </source>
</evidence>
<dbReference type="Proteomes" id="UP000323000">
    <property type="component" value="Chromosome 8"/>
</dbReference>
<dbReference type="PANTHER" id="PTHR47074:SF48">
    <property type="entry name" value="POLYNUCLEOTIDYL TRANSFERASE, RIBONUCLEASE H-LIKE SUPERFAMILY PROTEIN"/>
    <property type="match status" value="1"/>
</dbReference>
<dbReference type="GO" id="GO:0003676">
    <property type="term" value="F:nucleic acid binding"/>
    <property type="evidence" value="ECO:0007669"/>
    <property type="project" value="InterPro"/>
</dbReference>
<keyword evidence="3" id="KW-1185">Reference proteome</keyword>
<comment type="caution">
    <text evidence="2">The sequence shown here is derived from an EMBL/GenBank/DDBJ whole genome shotgun (WGS) entry which is preliminary data.</text>
</comment>
<name>A0A5C7HL83_9ROSI</name>
<dbReference type="InterPro" id="IPR052929">
    <property type="entry name" value="RNase_H-like_EbsB-rel"/>
</dbReference>
<accession>A0A5C7HL83</accession>
<feature type="domain" description="RNase H type-1" evidence="1">
    <location>
        <begin position="140"/>
        <end position="252"/>
    </location>
</feature>
<evidence type="ECO:0000259" key="1">
    <source>
        <dbReference type="Pfam" id="PF13456"/>
    </source>
</evidence>
<dbReference type="Pfam" id="PF13456">
    <property type="entry name" value="RVT_3"/>
    <property type="match status" value="1"/>
</dbReference>
<dbReference type="InterPro" id="IPR044730">
    <property type="entry name" value="RNase_H-like_dom_plant"/>
</dbReference>
<dbReference type="OrthoDB" id="1906820at2759"/>
<dbReference type="CDD" id="cd06222">
    <property type="entry name" value="RNase_H_like"/>
    <property type="match status" value="1"/>
</dbReference>
<dbReference type="PANTHER" id="PTHR47074">
    <property type="entry name" value="BNAC02G40300D PROTEIN"/>
    <property type="match status" value="1"/>
</dbReference>
<dbReference type="AlphaFoldDB" id="A0A5C7HL83"/>
<evidence type="ECO:0000313" key="3">
    <source>
        <dbReference type="Proteomes" id="UP000323000"/>
    </source>
</evidence>
<proteinExistence type="predicted"/>
<protein>
    <recommendedName>
        <fullName evidence="1">RNase H type-1 domain-containing protein</fullName>
    </recommendedName>
</protein>
<reference evidence="3" key="1">
    <citation type="journal article" date="2019" name="Gigascience">
        <title>De novo genome assembly of the endangered Acer yangbiense, a plant species with extremely small populations endemic to Yunnan Province, China.</title>
        <authorList>
            <person name="Yang J."/>
            <person name="Wariss H.M."/>
            <person name="Tao L."/>
            <person name="Zhang R."/>
            <person name="Yun Q."/>
            <person name="Hollingsworth P."/>
            <person name="Dao Z."/>
            <person name="Luo G."/>
            <person name="Guo H."/>
            <person name="Ma Y."/>
            <person name="Sun W."/>
        </authorList>
    </citation>
    <scope>NUCLEOTIDE SEQUENCE [LARGE SCALE GENOMIC DNA]</scope>
    <source>
        <strain evidence="3">cv. Malutang</strain>
    </source>
</reference>
<sequence>MRARRCSSSVESSAHAIFGCLEAKKCGRIVEFDCHFEDVKNLPALEVFMNAAFHLSVEDLGSFCMIAWAIWDNRNLIFKFGKGKPSELVIYGAFSLMAEFQNSKKALSIQPSSVESRSCADWLAPPPGKYKLNTTAAIRKNGISFGVGTAIRDDKDLVLAAHSYQLTSIFNAEIGELIALREGLLLAQFYNLKVDVAEVISLFVVSFLNDSIPPVGESNFIVKDIKAMFLDVGISKCLAVSRSGNSLARKLALLAPLPK</sequence>
<gene>
    <name evidence="2" type="ORF">EZV62_018319</name>
</gene>
<dbReference type="EMBL" id="VAHF01000008">
    <property type="protein sequence ID" value="TXG57006.1"/>
    <property type="molecule type" value="Genomic_DNA"/>
</dbReference>